<dbReference type="CDD" id="cd06454">
    <property type="entry name" value="KBL_like"/>
    <property type="match status" value="1"/>
</dbReference>
<evidence type="ECO:0000259" key="11">
    <source>
        <dbReference type="Pfam" id="PF00155"/>
    </source>
</evidence>
<feature type="binding site" evidence="9">
    <location>
        <position position="22"/>
    </location>
    <ligand>
        <name>substrate</name>
    </ligand>
</feature>
<comment type="cofactor">
    <cofactor evidence="1 9 10">
        <name>pyridoxal 5'-phosphate</name>
        <dbReference type="ChEBI" id="CHEBI:597326"/>
    </cofactor>
</comment>
<dbReference type="InterPro" id="IPR015421">
    <property type="entry name" value="PyrdxlP-dep_Trfase_major"/>
</dbReference>
<name>A0A0F5VFR3_9GAMM</name>
<dbReference type="InterPro" id="IPR015424">
    <property type="entry name" value="PyrdxlP-dep_Trfase"/>
</dbReference>
<keyword evidence="5 9" id="KW-0808">Transferase</keyword>
<dbReference type="InterPro" id="IPR004839">
    <property type="entry name" value="Aminotransferase_I/II_large"/>
</dbReference>
<reference evidence="12 13" key="1">
    <citation type="submission" date="2014-12" db="EMBL/GenBank/DDBJ databases">
        <title>Mercury Reductase activity and rhizosphere competence traits in the genome of root associated Photobacterium halotolerans MELD1.</title>
        <authorList>
            <person name="Mathew D.C."/>
            <person name="Huang C.-C."/>
        </authorList>
    </citation>
    <scope>NUCLEOTIDE SEQUENCE [LARGE SCALE GENOMIC DNA]</scope>
    <source>
        <strain evidence="12 13">MELD1</strain>
    </source>
</reference>
<dbReference type="SUPFAM" id="SSF53383">
    <property type="entry name" value="PLP-dependent transferases"/>
    <property type="match status" value="1"/>
</dbReference>
<dbReference type="Gene3D" id="3.40.640.10">
    <property type="entry name" value="Type I PLP-dependent aspartate aminotransferase-like (Major domain)"/>
    <property type="match status" value="1"/>
</dbReference>
<evidence type="ECO:0000256" key="8">
    <source>
        <dbReference type="ARBA" id="ARBA00047715"/>
    </source>
</evidence>
<dbReference type="GO" id="GO:0030170">
    <property type="term" value="F:pyridoxal phosphate binding"/>
    <property type="evidence" value="ECO:0007669"/>
    <property type="project" value="UniProtKB-UniRule"/>
</dbReference>
<dbReference type="GO" id="GO:0008710">
    <property type="term" value="F:8-amino-7-oxononanoate synthase activity"/>
    <property type="evidence" value="ECO:0007669"/>
    <property type="project" value="UniProtKB-UniRule"/>
</dbReference>
<comment type="catalytic activity">
    <reaction evidence="8 9">
        <text>6-carboxyhexanoyl-[ACP] + L-alanine + H(+) = (8S)-8-amino-7-oxononanoate + holo-[ACP] + CO2</text>
        <dbReference type="Rhea" id="RHEA:42288"/>
        <dbReference type="Rhea" id="RHEA-COMP:9685"/>
        <dbReference type="Rhea" id="RHEA-COMP:9955"/>
        <dbReference type="ChEBI" id="CHEBI:15378"/>
        <dbReference type="ChEBI" id="CHEBI:16526"/>
        <dbReference type="ChEBI" id="CHEBI:57972"/>
        <dbReference type="ChEBI" id="CHEBI:64479"/>
        <dbReference type="ChEBI" id="CHEBI:78846"/>
        <dbReference type="ChEBI" id="CHEBI:149468"/>
        <dbReference type="EC" id="2.3.1.47"/>
    </reaction>
</comment>
<organism evidence="12 13">
    <name type="scientific">Photobacterium halotolerans</name>
    <dbReference type="NCBI Taxonomy" id="265726"/>
    <lineage>
        <taxon>Bacteria</taxon>
        <taxon>Pseudomonadati</taxon>
        <taxon>Pseudomonadota</taxon>
        <taxon>Gammaproteobacteria</taxon>
        <taxon>Vibrionales</taxon>
        <taxon>Vibrionaceae</taxon>
        <taxon>Photobacterium</taxon>
    </lineage>
</organism>
<comment type="function">
    <text evidence="9">Catalyzes the decarboxylative condensation of pimeloyl-[acyl-carrier protein] and L-alanine to produce 8-amino-7-oxononanoate (AON), [acyl-carrier protein], and carbon dioxide.</text>
</comment>
<dbReference type="InterPro" id="IPR015422">
    <property type="entry name" value="PyrdxlP-dep_Trfase_small"/>
</dbReference>
<feature type="binding site" evidence="9">
    <location>
        <begin position="110"/>
        <end position="111"/>
    </location>
    <ligand>
        <name>pyridoxal 5'-phosphate</name>
        <dbReference type="ChEBI" id="CHEBI:597326"/>
    </ligand>
</feature>
<feature type="binding site" evidence="9">
    <location>
        <position position="183"/>
    </location>
    <ligand>
        <name>pyridoxal 5'-phosphate</name>
        <dbReference type="ChEBI" id="CHEBI:597326"/>
    </ligand>
</feature>
<comment type="caution">
    <text evidence="12">The sequence shown here is derived from an EMBL/GenBank/DDBJ whole genome shotgun (WGS) entry which is preliminary data.</text>
</comment>
<dbReference type="InterPro" id="IPR001917">
    <property type="entry name" value="Aminotrans_II_pyridoxalP_BS"/>
</dbReference>
<evidence type="ECO:0000313" key="12">
    <source>
        <dbReference type="EMBL" id="KKD00898.1"/>
    </source>
</evidence>
<keyword evidence="6 9" id="KW-0093">Biotin biosynthesis</keyword>
<dbReference type="STRING" id="265726.KY46_03595"/>
<dbReference type="HAMAP" id="MF_01693">
    <property type="entry name" value="BioF_aminotrans_2"/>
    <property type="match status" value="1"/>
</dbReference>
<evidence type="ECO:0000256" key="9">
    <source>
        <dbReference type="HAMAP-Rule" id="MF_01693"/>
    </source>
</evidence>
<dbReference type="InterPro" id="IPR004723">
    <property type="entry name" value="AONS_Archaea/Proteobacteria"/>
</dbReference>
<comment type="similarity">
    <text evidence="3 9">Belongs to the class-II pyridoxal-phosphate-dependent aminotransferase family. BioF subfamily.</text>
</comment>
<evidence type="ECO:0000256" key="3">
    <source>
        <dbReference type="ARBA" id="ARBA00010008"/>
    </source>
</evidence>
<protein>
    <recommendedName>
        <fullName evidence="9">8-amino-7-oxononanoate synthase</fullName>
        <shortName evidence="9">AONS</shortName>
        <ecNumber evidence="9">2.3.1.47</ecNumber>
    </recommendedName>
    <alternativeName>
        <fullName evidence="9">7-keto-8-amino-pelargonic acid synthase</fullName>
        <shortName evidence="9">7-KAP synthase</shortName>
        <shortName evidence="9">KAPA synthase</shortName>
    </alternativeName>
    <alternativeName>
        <fullName evidence="9">8-amino-7-ketopelargonate synthase</fullName>
    </alternativeName>
</protein>
<dbReference type="NCBIfam" id="TIGR00858">
    <property type="entry name" value="bioF"/>
    <property type="match status" value="1"/>
</dbReference>
<dbReference type="AlphaFoldDB" id="A0A0F5VFR3"/>
<dbReference type="OrthoDB" id="9807157at2"/>
<dbReference type="Pfam" id="PF00155">
    <property type="entry name" value="Aminotran_1_2"/>
    <property type="match status" value="1"/>
</dbReference>
<dbReference type="GO" id="GO:0009102">
    <property type="term" value="P:biotin biosynthetic process"/>
    <property type="evidence" value="ECO:0007669"/>
    <property type="project" value="UniProtKB-UniRule"/>
</dbReference>
<evidence type="ECO:0000256" key="10">
    <source>
        <dbReference type="PIRSR" id="PIRSR604723-51"/>
    </source>
</evidence>
<evidence type="ECO:0000256" key="1">
    <source>
        <dbReference type="ARBA" id="ARBA00001933"/>
    </source>
</evidence>
<evidence type="ECO:0000313" key="13">
    <source>
        <dbReference type="Proteomes" id="UP000033633"/>
    </source>
</evidence>
<feature type="binding site" evidence="9">
    <location>
        <position position="353"/>
    </location>
    <ligand>
        <name>substrate</name>
    </ligand>
</feature>
<dbReference type="UniPathway" id="UPA00078"/>
<dbReference type="InterPro" id="IPR050087">
    <property type="entry name" value="AON_synthase_class-II"/>
</dbReference>
<evidence type="ECO:0000256" key="5">
    <source>
        <dbReference type="ARBA" id="ARBA00022679"/>
    </source>
</evidence>
<accession>A0A0F5VFR3</accession>
<dbReference type="PANTHER" id="PTHR13693:SF100">
    <property type="entry name" value="8-AMINO-7-OXONONANOATE SYNTHASE"/>
    <property type="match status" value="1"/>
</dbReference>
<evidence type="ECO:0000256" key="7">
    <source>
        <dbReference type="ARBA" id="ARBA00022898"/>
    </source>
</evidence>
<feature type="binding site" evidence="9">
    <location>
        <position position="135"/>
    </location>
    <ligand>
        <name>substrate</name>
    </ligand>
</feature>
<dbReference type="RefSeq" id="WP_046219263.1">
    <property type="nucleotide sequence ID" value="NZ_JWYV01000002.1"/>
</dbReference>
<keyword evidence="7 9" id="KW-0663">Pyridoxal phosphate</keyword>
<gene>
    <name evidence="9" type="primary">bioF</name>
    <name evidence="12" type="ORF">KY46_03595</name>
</gene>
<keyword evidence="12" id="KW-0012">Acyltransferase</keyword>
<dbReference type="PATRIC" id="fig|265726.11.peg.2065"/>
<keyword evidence="13" id="KW-1185">Reference proteome</keyword>
<comment type="pathway">
    <text evidence="2 9">Cofactor biosynthesis; biotin biosynthesis.</text>
</comment>
<sequence>MPLFNSRIAQSLSQRQTQGLYRQRQPLSRQPSCVQFADRQQAHINFSSNDYLGLAQCPELIAAWQQGLSLYGAGSGGSPLVTGHHTPHMELEHRLADWLGYDRALLFSTGFSANQAVLFALLGKSDRLIQDKLNHASLMEAGLLSPATMRRFAHNDLNALQALLSAGIDKEAATLVVTEGVFSMDGDQAPLAAISALCRATDSWLMVDDAHGCGVLGDGGRGSAALAGIKPEISIVTFGKAFGIQGAAVLCSDDVAEYLIQFARHYIYSTAMPPAQAYALCNACDLVQRGDWRREKLAAFGHILADALLPEVGLVATETPIKPVLLGSSELAIKLSAALAEKGIWVSAIRPPTVPVNQARLRITLSASHTEAQVRQLATSLNASFEEVQDAGNQSDSGC</sequence>
<dbReference type="InterPro" id="IPR022834">
    <property type="entry name" value="AONS_Proteobacteria"/>
</dbReference>
<comment type="subunit">
    <text evidence="4 9">Homodimer.</text>
</comment>
<dbReference type="PROSITE" id="PS00599">
    <property type="entry name" value="AA_TRANSFER_CLASS_2"/>
    <property type="match status" value="1"/>
</dbReference>
<evidence type="ECO:0000256" key="2">
    <source>
        <dbReference type="ARBA" id="ARBA00004746"/>
    </source>
</evidence>
<evidence type="ECO:0000256" key="4">
    <source>
        <dbReference type="ARBA" id="ARBA00011738"/>
    </source>
</evidence>
<feature type="binding site" evidence="9">
    <location>
        <position position="211"/>
    </location>
    <ligand>
        <name>pyridoxal 5'-phosphate</name>
        <dbReference type="ChEBI" id="CHEBI:597326"/>
    </ligand>
</feature>
<feature type="binding site" evidence="9">
    <location>
        <position position="237"/>
    </location>
    <ligand>
        <name>pyridoxal 5'-phosphate</name>
        <dbReference type="ChEBI" id="CHEBI:597326"/>
    </ligand>
</feature>
<dbReference type="Gene3D" id="3.90.1150.10">
    <property type="entry name" value="Aspartate Aminotransferase, domain 1"/>
    <property type="match status" value="1"/>
</dbReference>
<dbReference type="PANTHER" id="PTHR13693">
    <property type="entry name" value="CLASS II AMINOTRANSFERASE/8-AMINO-7-OXONONANOATE SYNTHASE"/>
    <property type="match status" value="1"/>
</dbReference>
<proteinExistence type="inferred from homology"/>
<feature type="modified residue" description="N6-(pyridoxal phosphate)lysine" evidence="9 10">
    <location>
        <position position="240"/>
    </location>
</feature>
<dbReference type="Proteomes" id="UP000033633">
    <property type="component" value="Unassembled WGS sequence"/>
</dbReference>
<evidence type="ECO:0000256" key="6">
    <source>
        <dbReference type="ARBA" id="ARBA00022756"/>
    </source>
</evidence>
<dbReference type="EMBL" id="JWYV01000002">
    <property type="protein sequence ID" value="KKD00898.1"/>
    <property type="molecule type" value="Genomic_DNA"/>
</dbReference>
<dbReference type="EC" id="2.3.1.47" evidence="9"/>
<feature type="domain" description="Aminotransferase class I/classII large" evidence="11">
    <location>
        <begin position="44"/>
        <end position="381"/>
    </location>
</feature>